<proteinExistence type="predicted"/>
<sequence length="156" mass="16618">MTQRTLVLAALAATGSVAVALVLLGGGGEPPATPVAGIQRPSPRSPTLYCEFYNFVGRSPKVGFTFAISDHDERPVFAQVSQFEMDGTRAEFGSDSRPIWAFDDAQVPATLTSPDGAIVINLYAYDRTKSGGAWFEAGLRSVQYLNLDGKCRQGAA</sequence>
<keyword evidence="2" id="KW-0614">Plasmid</keyword>
<dbReference type="AlphaFoldDB" id="A0A679JMA1"/>
<protein>
    <submittedName>
        <fullName evidence="2">Uncharacterized protein</fullName>
    </submittedName>
</protein>
<reference evidence="2" key="1">
    <citation type="submission" date="2019-12" db="EMBL/GenBank/DDBJ databases">
        <authorList>
            <person name="Cremers G."/>
        </authorList>
    </citation>
    <scope>NUCLEOTIDE SEQUENCE</scope>
    <source>
        <strain evidence="1">Mbul1</strain>
        <strain evidence="2">Mbul2</strain>
        <plasmid evidence="2">1</plasmid>
    </source>
</reference>
<geneLocation type="plasmid" evidence="2">
    <name>1</name>
</geneLocation>
<dbReference type="EMBL" id="LR743504">
    <property type="protein sequence ID" value="CAA2100690.1"/>
    <property type="molecule type" value="Genomic_DNA"/>
</dbReference>
<accession>A0A679JMA1</accession>
<dbReference type="EMBL" id="LR743510">
    <property type="protein sequence ID" value="CAA2138661.1"/>
    <property type="molecule type" value="Genomic_DNA"/>
</dbReference>
<gene>
    <name evidence="2" type="ORF">MBLL_01255</name>
    <name evidence="1" type="ORF">MBUL_00798</name>
</gene>
<organism evidence="2">
    <name type="scientific">Methylobacterium bullatum</name>
    <dbReference type="NCBI Taxonomy" id="570505"/>
    <lineage>
        <taxon>Bacteria</taxon>
        <taxon>Pseudomonadati</taxon>
        <taxon>Pseudomonadota</taxon>
        <taxon>Alphaproteobacteria</taxon>
        <taxon>Hyphomicrobiales</taxon>
        <taxon>Methylobacteriaceae</taxon>
        <taxon>Methylobacterium</taxon>
    </lineage>
</organism>
<name>A0A679JMA1_9HYPH</name>
<evidence type="ECO:0000313" key="2">
    <source>
        <dbReference type="EMBL" id="CAA2138661.1"/>
    </source>
</evidence>
<evidence type="ECO:0000313" key="1">
    <source>
        <dbReference type="EMBL" id="CAA2100690.1"/>
    </source>
</evidence>
<dbReference type="RefSeq" id="WP_147833101.1">
    <property type="nucleotide sequence ID" value="NZ_LR743510.1"/>
</dbReference>